<name>A0A8S1P7D1_PARPR</name>
<protein>
    <recommendedName>
        <fullName evidence="4">Transmembrane protein</fullName>
    </recommendedName>
</protein>
<keyword evidence="3" id="KW-1185">Reference proteome</keyword>
<keyword evidence="1" id="KW-1133">Transmembrane helix</keyword>
<proteinExistence type="predicted"/>
<reference evidence="2" key="1">
    <citation type="submission" date="2021-01" db="EMBL/GenBank/DDBJ databases">
        <authorList>
            <consortium name="Genoscope - CEA"/>
            <person name="William W."/>
        </authorList>
    </citation>
    <scope>NUCLEOTIDE SEQUENCE</scope>
</reference>
<dbReference type="Proteomes" id="UP000688137">
    <property type="component" value="Unassembled WGS sequence"/>
</dbReference>
<dbReference type="EMBL" id="CAJJDM010000111">
    <property type="protein sequence ID" value="CAD8098788.1"/>
    <property type="molecule type" value="Genomic_DNA"/>
</dbReference>
<comment type="caution">
    <text evidence="2">The sequence shown here is derived from an EMBL/GenBank/DDBJ whole genome shotgun (WGS) entry which is preliminary data.</text>
</comment>
<feature type="transmembrane region" description="Helical" evidence="1">
    <location>
        <begin position="21"/>
        <end position="43"/>
    </location>
</feature>
<organism evidence="2 3">
    <name type="scientific">Paramecium primaurelia</name>
    <dbReference type="NCBI Taxonomy" id="5886"/>
    <lineage>
        <taxon>Eukaryota</taxon>
        <taxon>Sar</taxon>
        <taxon>Alveolata</taxon>
        <taxon>Ciliophora</taxon>
        <taxon>Intramacronucleata</taxon>
        <taxon>Oligohymenophorea</taxon>
        <taxon>Peniculida</taxon>
        <taxon>Parameciidae</taxon>
        <taxon>Paramecium</taxon>
    </lineage>
</organism>
<evidence type="ECO:0000256" key="1">
    <source>
        <dbReference type="SAM" id="Phobius"/>
    </source>
</evidence>
<evidence type="ECO:0008006" key="4">
    <source>
        <dbReference type="Google" id="ProtNLM"/>
    </source>
</evidence>
<gene>
    <name evidence="2" type="ORF">PPRIM_AZ9-3.1.T1080001</name>
</gene>
<accession>A0A8S1P7D1</accession>
<keyword evidence="1" id="KW-0812">Transmembrane</keyword>
<dbReference type="AlphaFoldDB" id="A0A8S1P7D1"/>
<sequence>MQFLIQKKNLQEWEQDKIFNLYHLKILFQILLSYWLLFLKFFIRQQYFVSFNSQFDIFSNRNLFQQDFKQINFNKFNSKFCALNQQETMIILSKNKYQQFDLVEQKLVLIELETQKVISCFEEVLDQKFKCIDSFSLTMNQILLQVIQIQELNYGILNLVNSSLSLKRILQEQICLQFQVEQYQFKIVIISQSYGIQKPQNSNNLKWMVILILLIKYVFLRWFPNGNRIIDFHPYFLIHLNNQYFIAKGEQEFFHIWKFNTKYITEFHNKYLCQPIWQQQFSLYQNLLIWQIDNSKIFILNLEKISKQKQLPFQSDSKIQSRTIILSTNLLIRSNPFEFISINNKLELKNEQIVGYQLIKQGKLHFVLFHQCWLYMVNHILLISGQLKKNKNSQFIFQ</sequence>
<evidence type="ECO:0000313" key="3">
    <source>
        <dbReference type="Proteomes" id="UP000688137"/>
    </source>
</evidence>
<keyword evidence="1" id="KW-0472">Membrane</keyword>
<evidence type="ECO:0000313" key="2">
    <source>
        <dbReference type="EMBL" id="CAD8098788.1"/>
    </source>
</evidence>